<proteinExistence type="predicted"/>
<evidence type="ECO:0000256" key="1">
    <source>
        <dbReference type="SAM" id="MobiDB-lite"/>
    </source>
</evidence>
<protein>
    <submittedName>
        <fullName evidence="2">Uncharacterized protein</fullName>
    </submittedName>
</protein>
<keyword evidence="3" id="KW-1185">Reference proteome</keyword>
<sequence length="103" mass="11572">MLPGGRKVVADCQHAGCLVKTFLDFYRRSRRTNLCRRLRKPTLPHAASWERSKRARPRSLWATHTVGSWVISSGDFPSTPGPSTCVHQTSARRSLCAQDDQPP</sequence>
<dbReference type="AlphaFoldDB" id="A0A371D1P4"/>
<accession>A0A371D1P4</accession>
<feature type="compositionally biased region" description="Polar residues" evidence="1">
    <location>
        <begin position="81"/>
        <end position="92"/>
    </location>
</feature>
<dbReference type="EMBL" id="KZ857427">
    <property type="protein sequence ID" value="RDX46470.1"/>
    <property type="molecule type" value="Genomic_DNA"/>
</dbReference>
<name>A0A371D1P4_9APHY</name>
<organism evidence="2 3">
    <name type="scientific">Lentinus brumalis</name>
    <dbReference type="NCBI Taxonomy" id="2498619"/>
    <lineage>
        <taxon>Eukaryota</taxon>
        <taxon>Fungi</taxon>
        <taxon>Dikarya</taxon>
        <taxon>Basidiomycota</taxon>
        <taxon>Agaricomycotina</taxon>
        <taxon>Agaricomycetes</taxon>
        <taxon>Polyporales</taxon>
        <taxon>Polyporaceae</taxon>
        <taxon>Lentinus</taxon>
    </lineage>
</organism>
<feature type="region of interest" description="Disordered" evidence="1">
    <location>
        <begin position="72"/>
        <end position="103"/>
    </location>
</feature>
<gene>
    <name evidence="2" type="ORF">OH76DRAFT_842145</name>
</gene>
<dbReference type="Proteomes" id="UP000256964">
    <property type="component" value="Unassembled WGS sequence"/>
</dbReference>
<reference evidence="2 3" key="1">
    <citation type="journal article" date="2018" name="Biotechnol. Biofuels">
        <title>Integrative visual omics of the white-rot fungus Polyporus brumalis exposes the biotechnological potential of its oxidative enzymes for delignifying raw plant biomass.</title>
        <authorList>
            <person name="Miyauchi S."/>
            <person name="Rancon A."/>
            <person name="Drula E."/>
            <person name="Hage H."/>
            <person name="Chaduli D."/>
            <person name="Favel A."/>
            <person name="Grisel S."/>
            <person name="Henrissat B."/>
            <person name="Herpoel-Gimbert I."/>
            <person name="Ruiz-Duenas F.J."/>
            <person name="Chevret D."/>
            <person name="Hainaut M."/>
            <person name="Lin J."/>
            <person name="Wang M."/>
            <person name="Pangilinan J."/>
            <person name="Lipzen A."/>
            <person name="Lesage-Meessen L."/>
            <person name="Navarro D."/>
            <person name="Riley R."/>
            <person name="Grigoriev I.V."/>
            <person name="Zhou S."/>
            <person name="Raouche S."/>
            <person name="Rosso M.N."/>
        </authorList>
    </citation>
    <scope>NUCLEOTIDE SEQUENCE [LARGE SCALE GENOMIC DNA]</scope>
    <source>
        <strain evidence="2 3">BRFM 1820</strain>
    </source>
</reference>
<evidence type="ECO:0000313" key="2">
    <source>
        <dbReference type="EMBL" id="RDX46470.1"/>
    </source>
</evidence>
<evidence type="ECO:0000313" key="3">
    <source>
        <dbReference type="Proteomes" id="UP000256964"/>
    </source>
</evidence>